<dbReference type="InterPro" id="IPR011324">
    <property type="entry name" value="Cytotoxic_necrot_fac-like_cat"/>
</dbReference>
<keyword evidence="1 3" id="KW-0145">Chemotaxis</keyword>
<dbReference type="SUPFAM" id="SSF64438">
    <property type="entry name" value="CNF1/YfiH-like putative cysteine hydrolases"/>
    <property type="match status" value="1"/>
</dbReference>
<comment type="function">
    <text evidence="3">Probably deamidates glutamine residues to glutamate on methyl-accepting chemotaxis receptors (MCPs), playing an important role in chemotaxis.</text>
</comment>
<dbReference type="InterPro" id="IPR038592">
    <property type="entry name" value="CheD-like_sf"/>
</dbReference>
<dbReference type="Proteomes" id="UP000016521">
    <property type="component" value="Chromosome I"/>
</dbReference>
<evidence type="ECO:0000256" key="2">
    <source>
        <dbReference type="ARBA" id="ARBA00022801"/>
    </source>
</evidence>
<dbReference type="EC" id="3.5.1.44" evidence="3"/>
<evidence type="ECO:0000313" key="4">
    <source>
        <dbReference type="EMBL" id="ATD06469.1"/>
    </source>
</evidence>
<organism evidence="4 5">
    <name type="scientific">Pseudoalteromonas piscicida</name>
    <dbReference type="NCBI Taxonomy" id="43662"/>
    <lineage>
        <taxon>Bacteria</taxon>
        <taxon>Pseudomonadati</taxon>
        <taxon>Pseudomonadota</taxon>
        <taxon>Gammaproteobacteria</taxon>
        <taxon>Alteromonadales</taxon>
        <taxon>Pseudoalteromonadaceae</taxon>
        <taxon>Pseudoalteromonas</taxon>
    </lineage>
</organism>
<comment type="similarity">
    <text evidence="3">Belongs to the CheD family.</text>
</comment>
<keyword evidence="2 3" id="KW-0378">Hydrolase</keyword>
<accession>A0ABM6NC98</accession>
<dbReference type="Gene3D" id="3.30.1330.200">
    <property type="match status" value="1"/>
</dbReference>
<dbReference type="HAMAP" id="MF_01440">
    <property type="entry name" value="CheD"/>
    <property type="match status" value="1"/>
</dbReference>
<dbReference type="PROSITE" id="PS51257">
    <property type="entry name" value="PROKAR_LIPOPROTEIN"/>
    <property type="match status" value="1"/>
</dbReference>
<comment type="catalytic activity">
    <reaction evidence="3">
        <text>L-glutaminyl-[protein] + H2O = L-glutamyl-[protein] + NH4(+)</text>
        <dbReference type="Rhea" id="RHEA:16441"/>
        <dbReference type="Rhea" id="RHEA-COMP:10207"/>
        <dbReference type="Rhea" id="RHEA-COMP:10208"/>
        <dbReference type="ChEBI" id="CHEBI:15377"/>
        <dbReference type="ChEBI" id="CHEBI:28938"/>
        <dbReference type="ChEBI" id="CHEBI:29973"/>
        <dbReference type="ChEBI" id="CHEBI:30011"/>
        <dbReference type="EC" id="3.5.1.44"/>
    </reaction>
</comment>
<reference evidence="4 5" key="1">
    <citation type="submission" date="2015-06" db="EMBL/GenBank/DDBJ databases">
        <authorList>
            <person name="Xie B.-B."/>
            <person name="Rong J.-C."/>
            <person name="Qin Q.-L."/>
            <person name="Zhang Y.-Z."/>
        </authorList>
    </citation>
    <scope>NUCLEOTIDE SEQUENCE [LARGE SCALE GENOMIC DNA]</scope>
    <source>
        <strain evidence="4 5">JCM 20779</strain>
    </source>
</reference>
<dbReference type="InterPro" id="IPR005659">
    <property type="entry name" value="Chemorcpt_Glu_NH3ase_CheD"/>
</dbReference>
<proteinExistence type="inferred from homology"/>
<gene>
    <name evidence="3 4" type="primary">cheD</name>
    <name evidence="4" type="ORF">PPIS_a1329</name>
</gene>
<dbReference type="PANTHER" id="PTHR35147:SF1">
    <property type="entry name" value="CHEMORECEPTOR GLUTAMINE DEAMIDASE CHED-RELATED"/>
    <property type="match status" value="1"/>
</dbReference>
<evidence type="ECO:0000256" key="3">
    <source>
        <dbReference type="HAMAP-Rule" id="MF_01440"/>
    </source>
</evidence>
<dbReference type="Pfam" id="PF03975">
    <property type="entry name" value="CheD"/>
    <property type="match status" value="1"/>
</dbReference>
<keyword evidence="5" id="KW-1185">Reference proteome</keyword>
<dbReference type="CDD" id="cd16352">
    <property type="entry name" value="CheD"/>
    <property type="match status" value="1"/>
</dbReference>
<evidence type="ECO:0000313" key="5">
    <source>
        <dbReference type="Proteomes" id="UP000016521"/>
    </source>
</evidence>
<dbReference type="RefSeq" id="WP_248694148.1">
    <property type="nucleotide sequence ID" value="NZ_CP011924.1"/>
</dbReference>
<name>A0ABM6NC98_PSEO7</name>
<dbReference type="PANTHER" id="PTHR35147">
    <property type="entry name" value="CHEMORECEPTOR GLUTAMINE DEAMIDASE CHED-RELATED"/>
    <property type="match status" value="1"/>
</dbReference>
<sequence length="166" mass="18767">MLMPNRDVESIFLQPGSLAIESFRPATLNTLLGSCVSFVLVSKQHQLVVVSHMLLPTTEKPNDDEPAKYVDKTFSLVRQYLKRFSIAEDCVEIKLFGGGEMFKTSCSETVGMRNIEMSHKLIDDYGFRLIARDVGGPYYRRIQVDLKDGSCQVDRFHVALSSRRAT</sequence>
<dbReference type="EMBL" id="CP011924">
    <property type="protein sequence ID" value="ATD06469.1"/>
    <property type="molecule type" value="Genomic_DNA"/>
</dbReference>
<protein>
    <recommendedName>
        <fullName evidence="3">Probable chemoreceptor glutamine deamidase CheD</fullName>
        <ecNumber evidence="3">3.5.1.44</ecNumber>
    </recommendedName>
</protein>
<evidence type="ECO:0000256" key="1">
    <source>
        <dbReference type="ARBA" id="ARBA00022500"/>
    </source>
</evidence>